<evidence type="ECO:0000313" key="1">
    <source>
        <dbReference type="EMBL" id="XBH22215.1"/>
    </source>
</evidence>
<protein>
    <submittedName>
        <fullName evidence="1">DUF3107 domain-containing protein</fullName>
    </submittedName>
</protein>
<proteinExistence type="predicted"/>
<reference evidence="1" key="1">
    <citation type="submission" date="2024-02" db="EMBL/GenBank/DDBJ databases">
        <title>Tomenella chthoni gen. nov. sp. nov., a member of the family Jonesiaceae isolated from bat guano.</title>
        <authorList>
            <person name="Miller S.L."/>
            <person name="King J."/>
            <person name="Sankaranarayanan K."/>
            <person name="Lawson P.A."/>
        </authorList>
    </citation>
    <scope>NUCLEOTIDE SEQUENCE</scope>
    <source>
        <strain evidence="1">BS-20</strain>
    </source>
</reference>
<dbReference type="Pfam" id="PF11305">
    <property type="entry name" value="DUF3107"/>
    <property type="match status" value="1"/>
</dbReference>
<accession>A0AAU7DY59</accession>
<dbReference type="EMBL" id="CP146203">
    <property type="protein sequence ID" value="XBH22215.1"/>
    <property type="molecule type" value="Genomic_DNA"/>
</dbReference>
<sequence>MELSIGIQNLPREVNIETDTPQAELEAQVDAAIADGTSLKVLSTKGSTVIIPGKVIAYVMFGAPEKRAVGFGQS</sequence>
<gene>
    <name evidence="1" type="ORF">V5R04_03010</name>
</gene>
<organism evidence="1">
    <name type="scientific">Jonesiaceae bacterium BS-20</name>
    <dbReference type="NCBI Taxonomy" id="3120821"/>
    <lineage>
        <taxon>Bacteria</taxon>
        <taxon>Bacillati</taxon>
        <taxon>Actinomycetota</taxon>
        <taxon>Actinomycetes</taxon>
        <taxon>Micrococcales</taxon>
        <taxon>Jonesiaceae</taxon>
    </lineage>
</organism>
<dbReference type="AlphaFoldDB" id="A0AAU7DY59"/>
<dbReference type="InterPro" id="IPR021456">
    <property type="entry name" value="DUF3107"/>
</dbReference>
<name>A0AAU7DY59_9MICO</name>